<dbReference type="Proteomes" id="UP000834503">
    <property type="component" value="Unassembled WGS sequence"/>
</dbReference>
<dbReference type="PANTHER" id="PTHR23028:SF53">
    <property type="entry name" value="ACYL_TRANSF_3 DOMAIN-CONTAINING PROTEIN"/>
    <property type="match status" value="1"/>
</dbReference>
<feature type="transmembrane region" description="Helical" evidence="1">
    <location>
        <begin position="7"/>
        <end position="22"/>
    </location>
</feature>
<evidence type="ECO:0000313" key="4">
    <source>
        <dbReference type="EMBL" id="CAC9198818.1"/>
    </source>
</evidence>
<keyword evidence="1" id="KW-0472">Membrane</keyword>
<evidence type="ECO:0000313" key="5">
    <source>
        <dbReference type="Proteomes" id="UP000834503"/>
    </source>
</evidence>
<sequence>MILSLQYLRGIAAILVVLYHYRGELNASYAQKGLGDLLFSNGYIGVDLFFMVSGFVIMLSTEKDKSSLSFAIKRIFRLYPVYIVCLILCTYLLSKPIDLNFYKSLFFIPLDMNSQAPWFGYSLVYTAWTLMYEIVFYFIFSLSMIVSWRYRGLICSVVLVVLPFSIGYYYNNSISLSGYDAVIAHTGIYFVDGAIRLLSSPMFIEFAVGILIYEIYKRSRNRFFQIVSTGMVIISLSLFILYYITGVNGGHGINSSGMFAALLLLSLTVYEKNHPIKPIKSLNFLGDISYSLYLTHPIMIQSITTLFFVSSIYSPNGGFGNIYIMLMVAFALSSILFYTIEKPFVNLGRKVINKIRS</sequence>
<reference evidence="3" key="1">
    <citation type="submission" date="2020-05" db="EMBL/GenBank/DDBJ databases">
        <authorList>
            <person name="Delgado-Blas J."/>
        </authorList>
    </citation>
    <scope>NUCLEOTIDE SEQUENCE</scope>
    <source>
        <strain evidence="3">BB1459</strain>
        <strain evidence="4">BB1480</strain>
    </source>
</reference>
<feature type="transmembrane region" description="Helical" evidence="1">
    <location>
        <begin position="79"/>
        <end position="98"/>
    </location>
</feature>
<feature type="transmembrane region" description="Helical" evidence="1">
    <location>
        <begin position="290"/>
        <end position="313"/>
    </location>
</feature>
<keyword evidence="1" id="KW-0812">Transmembrane</keyword>
<feature type="transmembrane region" description="Helical" evidence="1">
    <location>
        <begin position="42"/>
        <end position="59"/>
    </location>
</feature>
<feature type="transmembrane region" description="Helical" evidence="1">
    <location>
        <begin position="251"/>
        <end position="270"/>
    </location>
</feature>
<organism evidence="3 5">
    <name type="scientific">Citrobacter werkmanii</name>
    <dbReference type="NCBI Taxonomy" id="67827"/>
    <lineage>
        <taxon>Bacteria</taxon>
        <taxon>Pseudomonadati</taxon>
        <taxon>Pseudomonadota</taxon>
        <taxon>Gammaproteobacteria</taxon>
        <taxon>Enterobacterales</taxon>
        <taxon>Enterobacteriaceae</taxon>
        <taxon>Citrobacter</taxon>
        <taxon>Citrobacter freundii complex</taxon>
    </lineage>
</organism>
<evidence type="ECO:0000259" key="2">
    <source>
        <dbReference type="Pfam" id="PF01757"/>
    </source>
</evidence>
<accession>A0A9N8GSE3</accession>
<dbReference type="GO" id="GO:0016020">
    <property type="term" value="C:membrane"/>
    <property type="evidence" value="ECO:0007669"/>
    <property type="project" value="TreeGrafter"/>
</dbReference>
<protein>
    <submittedName>
        <fullName evidence="3">Acyltransferase family</fullName>
    </submittedName>
</protein>
<feature type="transmembrane region" description="Helical" evidence="1">
    <location>
        <begin position="223"/>
        <end position="245"/>
    </location>
</feature>
<evidence type="ECO:0000313" key="6">
    <source>
        <dbReference type="Proteomes" id="UP000837205"/>
    </source>
</evidence>
<comment type="caution">
    <text evidence="3">The sequence shown here is derived from an EMBL/GenBank/DDBJ whole genome shotgun (WGS) entry which is preliminary data.</text>
</comment>
<proteinExistence type="predicted"/>
<evidence type="ECO:0000313" key="3">
    <source>
        <dbReference type="EMBL" id="CAB5555103.1"/>
    </source>
</evidence>
<feature type="domain" description="Acyltransferase 3" evidence="2">
    <location>
        <begin position="3"/>
        <end position="336"/>
    </location>
</feature>
<feature type="transmembrane region" description="Helical" evidence="1">
    <location>
        <begin position="118"/>
        <end position="140"/>
    </location>
</feature>
<dbReference type="AlphaFoldDB" id="A0A9N8GSE3"/>
<dbReference type="EMBL" id="CAIIUA010000001">
    <property type="protein sequence ID" value="CAC9198818.1"/>
    <property type="molecule type" value="Genomic_DNA"/>
</dbReference>
<feature type="transmembrane region" description="Helical" evidence="1">
    <location>
        <begin position="194"/>
        <end position="216"/>
    </location>
</feature>
<dbReference type="Pfam" id="PF01757">
    <property type="entry name" value="Acyl_transf_3"/>
    <property type="match status" value="1"/>
</dbReference>
<keyword evidence="1" id="KW-1133">Transmembrane helix</keyword>
<feature type="transmembrane region" description="Helical" evidence="1">
    <location>
        <begin position="319"/>
        <end position="340"/>
    </location>
</feature>
<dbReference type="PANTHER" id="PTHR23028">
    <property type="entry name" value="ACETYLTRANSFERASE"/>
    <property type="match status" value="1"/>
</dbReference>
<dbReference type="GO" id="GO:0000271">
    <property type="term" value="P:polysaccharide biosynthetic process"/>
    <property type="evidence" value="ECO:0007669"/>
    <property type="project" value="TreeGrafter"/>
</dbReference>
<keyword evidence="3" id="KW-0808">Transferase</keyword>
<evidence type="ECO:0000256" key="1">
    <source>
        <dbReference type="SAM" id="Phobius"/>
    </source>
</evidence>
<dbReference type="RefSeq" id="WP_239176537.1">
    <property type="nucleotide sequence ID" value="NZ_CAHPQT010000072.1"/>
</dbReference>
<gene>
    <name evidence="3" type="ORF">GHA_02635</name>
    <name evidence="4" type="ORF">TML_02249</name>
</gene>
<dbReference type="InterPro" id="IPR002656">
    <property type="entry name" value="Acyl_transf_3_dom"/>
</dbReference>
<dbReference type="GO" id="GO:0016747">
    <property type="term" value="F:acyltransferase activity, transferring groups other than amino-acyl groups"/>
    <property type="evidence" value="ECO:0007669"/>
    <property type="project" value="InterPro"/>
</dbReference>
<dbReference type="EMBL" id="CAHPQX010000010">
    <property type="protein sequence ID" value="CAB5555103.1"/>
    <property type="molecule type" value="Genomic_DNA"/>
</dbReference>
<dbReference type="Proteomes" id="UP000837205">
    <property type="component" value="Unassembled WGS sequence"/>
</dbReference>
<feature type="transmembrane region" description="Helical" evidence="1">
    <location>
        <begin position="152"/>
        <end position="170"/>
    </location>
</feature>
<keyword evidence="6" id="KW-1185">Reference proteome</keyword>
<name>A0A9N8GSE3_9ENTR</name>
<keyword evidence="3" id="KW-0012">Acyltransferase</keyword>
<dbReference type="InterPro" id="IPR050879">
    <property type="entry name" value="Acyltransferase_3"/>
</dbReference>